<dbReference type="SMART" id="SM00347">
    <property type="entry name" value="HTH_MARR"/>
    <property type="match status" value="1"/>
</dbReference>
<gene>
    <name evidence="3" type="ORF">GGR16_003002</name>
</gene>
<keyword evidence="3" id="KW-0238">DNA-binding</keyword>
<name>A0A840C2U2_9HYPH</name>
<dbReference type="InterPro" id="IPR039422">
    <property type="entry name" value="MarR/SlyA-like"/>
</dbReference>
<evidence type="ECO:0000313" key="4">
    <source>
        <dbReference type="Proteomes" id="UP000577362"/>
    </source>
</evidence>
<dbReference type="InterPro" id="IPR000835">
    <property type="entry name" value="HTH_MarR-typ"/>
</dbReference>
<feature type="domain" description="HTH marR-type" evidence="2">
    <location>
        <begin position="35"/>
        <end position="167"/>
    </location>
</feature>
<dbReference type="PROSITE" id="PS50995">
    <property type="entry name" value="HTH_MARR_2"/>
    <property type="match status" value="1"/>
</dbReference>
<dbReference type="GO" id="GO:0006950">
    <property type="term" value="P:response to stress"/>
    <property type="evidence" value="ECO:0007669"/>
    <property type="project" value="TreeGrafter"/>
</dbReference>
<dbReference type="Proteomes" id="UP000577362">
    <property type="component" value="Unassembled WGS sequence"/>
</dbReference>
<evidence type="ECO:0000313" key="3">
    <source>
        <dbReference type="EMBL" id="MBB4017968.1"/>
    </source>
</evidence>
<keyword evidence="4" id="KW-1185">Reference proteome</keyword>
<accession>A0A840C2U2</accession>
<dbReference type="SUPFAM" id="SSF46785">
    <property type="entry name" value="Winged helix' DNA-binding domain"/>
    <property type="match status" value="1"/>
</dbReference>
<proteinExistence type="predicted"/>
<organism evidence="3 4">
    <name type="scientific">Chelatococcus caeni</name>
    <dbReference type="NCBI Taxonomy" id="1348468"/>
    <lineage>
        <taxon>Bacteria</taxon>
        <taxon>Pseudomonadati</taxon>
        <taxon>Pseudomonadota</taxon>
        <taxon>Alphaproteobacteria</taxon>
        <taxon>Hyphomicrobiales</taxon>
        <taxon>Chelatococcaceae</taxon>
        <taxon>Chelatococcus</taxon>
    </lineage>
</organism>
<dbReference type="Pfam" id="PF01047">
    <property type="entry name" value="MarR"/>
    <property type="match status" value="1"/>
</dbReference>
<dbReference type="RefSeq" id="WP_245258928.1">
    <property type="nucleotide sequence ID" value="NZ_JACIEN010000003.1"/>
</dbReference>
<reference evidence="3 4" key="1">
    <citation type="submission" date="2020-08" db="EMBL/GenBank/DDBJ databases">
        <title>Genomic Encyclopedia of Type Strains, Phase IV (KMG-IV): sequencing the most valuable type-strain genomes for metagenomic binning, comparative biology and taxonomic classification.</title>
        <authorList>
            <person name="Goeker M."/>
        </authorList>
    </citation>
    <scope>NUCLEOTIDE SEQUENCE [LARGE SCALE GENOMIC DNA]</scope>
    <source>
        <strain evidence="3 4">DSM 103737</strain>
    </source>
</reference>
<dbReference type="Gene3D" id="1.10.10.10">
    <property type="entry name" value="Winged helix-like DNA-binding domain superfamily/Winged helix DNA-binding domain"/>
    <property type="match status" value="1"/>
</dbReference>
<dbReference type="PANTHER" id="PTHR33164:SF89">
    <property type="entry name" value="MARR FAMILY REGULATORY PROTEIN"/>
    <property type="match status" value="1"/>
</dbReference>
<dbReference type="AlphaFoldDB" id="A0A840C2U2"/>
<evidence type="ECO:0000259" key="2">
    <source>
        <dbReference type="PROSITE" id="PS50995"/>
    </source>
</evidence>
<dbReference type="GO" id="GO:0003700">
    <property type="term" value="F:DNA-binding transcription factor activity"/>
    <property type="evidence" value="ECO:0007669"/>
    <property type="project" value="InterPro"/>
</dbReference>
<dbReference type="EMBL" id="JACIEN010000003">
    <property type="protein sequence ID" value="MBB4017968.1"/>
    <property type="molecule type" value="Genomic_DNA"/>
</dbReference>
<dbReference type="GO" id="GO:0003677">
    <property type="term" value="F:DNA binding"/>
    <property type="evidence" value="ECO:0007669"/>
    <property type="project" value="UniProtKB-KW"/>
</dbReference>
<protein>
    <submittedName>
        <fullName evidence="3">DNA-binding MarR family transcriptional regulator</fullName>
    </submittedName>
</protein>
<feature type="region of interest" description="Disordered" evidence="1">
    <location>
        <begin position="1"/>
        <end position="24"/>
    </location>
</feature>
<comment type="caution">
    <text evidence="3">The sequence shown here is derived from an EMBL/GenBank/DDBJ whole genome shotgun (WGS) entry which is preliminary data.</text>
</comment>
<dbReference type="PANTHER" id="PTHR33164">
    <property type="entry name" value="TRANSCRIPTIONAL REGULATOR, MARR FAMILY"/>
    <property type="match status" value="1"/>
</dbReference>
<evidence type="ECO:0000256" key="1">
    <source>
        <dbReference type="SAM" id="MobiDB-lite"/>
    </source>
</evidence>
<dbReference type="InterPro" id="IPR036388">
    <property type="entry name" value="WH-like_DNA-bd_sf"/>
</dbReference>
<sequence>MKVDERQTVPVGSGLGEAGSSAGGSMRILPAQDDLQALSKAIRRIVHVMETRSKAISRSVGLTTSQIVILQGVADLGEVTTNALSRYADLTPATVVVTLEKLEGRGLVERYRNVVDRRIVHTRLTPAGRDVLAAAPSLLPDEAAAMLAALPAGERAGLVSAVRNLADMMEATGSVLPAPTGS</sequence>
<dbReference type="InterPro" id="IPR036390">
    <property type="entry name" value="WH_DNA-bd_sf"/>
</dbReference>